<keyword evidence="1" id="KW-1133">Transmembrane helix</keyword>
<dbReference type="STRING" id="1890364.A0A2P6N859"/>
<dbReference type="Pfam" id="PF02364">
    <property type="entry name" value="Glucan_synthase"/>
    <property type="match status" value="2"/>
</dbReference>
<dbReference type="OrthoDB" id="417272at2759"/>
<protein>
    <submittedName>
        <fullName evidence="3">Glucan synthase like 7</fullName>
    </submittedName>
</protein>
<feature type="transmembrane region" description="Helical" evidence="1">
    <location>
        <begin position="1093"/>
        <end position="1112"/>
    </location>
</feature>
<evidence type="ECO:0000313" key="4">
    <source>
        <dbReference type="Proteomes" id="UP000241769"/>
    </source>
</evidence>
<evidence type="ECO:0000313" key="3">
    <source>
        <dbReference type="EMBL" id="PRP80132.1"/>
    </source>
</evidence>
<proteinExistence type="predicted"/>
<feature type="transmembrane region" description="Helical" evidence="1">
    <location>
        <begin position="1185"/>
        <end position="1203"/>
    </location>
</feature>
<feature type="domain" description="Glycosyl transferase 48" evidence="2">
    <location>
        <begin position="607"/>
        <end position="1073"/>
    </location>
</feature>
<dbReference type="GO" id="GO:0000148">
    <property type="term" value="C:1,3-beta-D-glucan synthase complex"/>
    <property type="evidence" value="ECO:0007669"/>
    <property type="project" value="InterPro"/>
</dbReference>
<feature type="transmembrane region" description="Helical" evidence="1">
    <location>
        <begin position="260"/>
        <end position="283"/>
    </location>
</feature>
<feature type="transmembrane region" description="Helical" evidence="1">
    <location>
        <begin position="1303"/>
        <end position="1319"/>
    </location>
</feature>
<dbReference type="PANTHER" id="PTHR12741">
    <property type="entry name" value="LYST-INTERACTING PROTEIN LIP5 DOPAMINE RESPONSIVE PROTEIN DRG-1"/>
    <property type="match status" value="1"/>
</dbReference>
<feature type="transmembrane region" description="Helical" evidence="1">
    <location>
        <begin position="418"/>
        <end position="438"/>
    </location>
</feature>
<sequence length="1451" mass="166585">MDGIGTCSNFSNSLSRQMESEPHTSLFPVIFGPNGLPDIYVHSDAPIDLTSDEEVLLNTFEEIVTYRTIVSLVECLSHSPHKVHQLYHLVQQGISQHKSPRQPTCSRSPMGRIVRRKDFKCVQPWDKRKKDHWTVQWNLMRQRLIEGTRDGSTLVSNLLCYHSRLMDGYQCWREANHLSSSQSRDAILNASSVRPHVLHDLTITCPDVPSSLCALQEAEITTGMMSLLDLQRPTNYDDISWWSLFDLAGKPRKLFLEPSGFSVVWLLLRNFLGILDIQWFSFLLSVSLYRYNHQQGNEISTDFLTFLLTVLSTFTIVDTLFMACRELLEMYTRRVYCDILYSSTLPKRFPRVRLLLYFFSLFSTLAYGTFREYSSLYWGLRLISSLFSIAAPSSLPMVSGRTKDHRGAGTRSSFSSRLSRWFFIPLCLTLCTLLQLYLVCPTLHSIRYRDTCSLDKEANDLVSKLLRNSGGKIVDVLTGNGGPNSDLLWICTIGHWGLTLSVLLSCLFVAGVSFSVTSVLYGFFLGAWDRGLRTNRSTTLDLQENIENMCGYFCDERERREDMRKLWMWYVTQLRSYDHINDVQVSILTAPNGDIDLNSHGFSTVARETILFWKRSVSRKKEGKFPAWEDVPCVSTIVPCFDETLIAPDCPDELTQQIDHLRRVYPEEWDNFSERTLRTVSTVMKNAFARGDFRSFREKEEKLWLELRLWVSYRSQTVIRTIRGAHSYGDALVALCSTVYNTKFDGNSTEISKKHQVLLAHQTFTLHHQKFRGDFDVMMKLFPRLEIVINWEMDADRDRSTQIRDLSDHLSERFNLKDLDTLDPTRSYASILLRSTTPSLVLPRRYPLLVAGTQGKAANQRNALIKFTENLALDCNQDAFSGECLKLPLVLEKLGMKKDIPDHRIVGFSESVFTEKLSLVGKFHAEQEMTFNSISQRLYTFMQVRMHYGHPDVFDAGWALSVGLSKASAKINLSEDIFAGFEVKNRRESVSHVEGVCRVQKGRETNMTGVTKFETKISEGAASIFRSRDLFEMMSRLSLPEQFMVFYSSVGYFLTNSLLVHTTHIYLSSMLLVFLSLFFYGNGTNKVEVVDPLSVFVLGWVSVSPLAMETIINRGLFDGLFSFFEDLPLSVIFHVFQSQTKHCAFSDSLFHGNARYRRTGRNLGNHHETYTEIYGSYAKSHFHPAFQTITCLIVGLLLSASAMANVLPVFYLTVTVVCFLFAPVLFNPRPDRKKSQREFFEFSDAWLKGNLLEDFWYEKEKQDFSFPVGKSNTEPSTTIAGVSFHVVRTFIWLSLLVQGYQTCQSWLFAIVVLYLGFIMMRLYNKFLFHIVFTLGVITWFVNIFLESSSKRGTSFALTSLCSTLFIVSGQLSSVRFLWLHFAARNHRKDEEAFSWHYRWASRTTGVMTQRWIEAAGWLCASTMLDFVWSPFSDSLLFGKSFNSKKNNHDTQ</sequence>
<feature type="transmembrane region" description="Helical" evidence="1">
    <location>
        <begin position="354"/>
        <end position="370"/>
    </location>
</feature>
<name>A0A2P6N859_9EUKA</name>
<feature type="transmembrane region" description="Helical" evidence="1">
    <location>
        <begin position="376"/>
        <end position="398"/>
    </location>
</feature>
<keyword evidence="1" id="KW-0812">Transmembrane</keyword>
<dbReference type="GO" id="GO:0005886">
    <property type="term" value="C:plasma membrane"/>
    <property type="evidence" value="ECO:0007669"/>
    <property type="project" value="TreeGrafter"/>
</dbReference>
<evidence type="ECO:0000256" key="1">
    <source>
        <dbReference type="SAM" id="Phobius"/>
    </source>
</evidence>
<dbReference type="Proteomes" id="UP000241769">
    <property type="component" value="Unassembled WGS sequence"/>
</dbReference>
<feature type="transmembrane region" description="Helical" evidence="1">
    <location>
        <begin position="303"/>
        <end position="324"/>
    </location>
</feature>
<dbReference type="GO" id="GO:0003843">
    <property type="term" value="F:1,3-beta-D-glucan synthase activity"/>
    <property type="evidence" value="ECO:0007669"/>
    <property type="project" value="InterPro"/>
</dbReference>
<evidence type="ECO:0000259" key="2">
    <source>
        <dbReference type="Pfam" id="PF02364"/>
    </source>
</evidence>
<gene>
    <name evidence="3" type="ORF">PROFUN_12215</name>
</gene>
<dbReference type="InterPro" id="IPR003440">
    <property type="entry name" value="Glyco_trans_48_dom"/>
</dbReference>
<feature type="transmembrane region" description="Helical" evidence="1">
    <location>
        <begin position="502"/>
        <end position="528"/>
    </location>
</feature>
<comment type="caution">
    <text evidence="3">The sequence shown here is derived from an EMBL/GenBank/DDBJ whole genome shotgun (WGS) entry which is preliminary data.</text>
</comment>
<feature type="transmembrane region" description="Helical" evidence="1">
    <location>
        <begin position="1058"/>
        <end position="1081"/>
    </location>
</feature>
<keyword evidence="4" id="KW-1185">Reference proteome</keyword>
<feature type="transmembrane region" description="Helical" evidence="1">
    <location>
        <begin position="1209"/>
        <end position="1227"/>
    </location>
</feature>
<feature type="domain" description="Glycosyl transferase 48" evidence="2">
    <location>
        <begin position="1093"/>
        <end position="1295"/>
    </location>
</feature>
<keyword evidence="1" id="KW-0472">Membrane</keyword>
<feature type="transmembrane region" description="Helical" evidence="1">
    <location>
        <begin position="1326"/>
        <end position="1345"/>
    </location>
</feature>
<reference evidence="3 4" key="1">
    <citation type="journal article" date="2018" name="Genome Biol. Evol.">
        <title>Multiple Roots of Fruiting Body Formation in Amoebozoa.</title>
        <authorList>
            <person name="Hillmann F."/>
            <person name="Forbes G."/>
            <person name="Novohradska S."/>
            <person name="Ferling I."/>
            <person name="Riege K."/>
            <person name="Groth M."/>
            <person name="Westermann M."/>
            <person name="Marz M."/>
            <person name="Spaller T."/>
            <person name="Winckler T."/>
            <person name="Schaap P."/>
            <person name="Glockner G."/>
        </authorList>
    </citation>
    <scope>NUCLEOTIDE SEQUENCE [LARGE SCALE GENOMIC DNA]</scope>
    <source>
        <strain evidence="3 4">Jena</strain>
    </source>
</reference>
<feature type="transmembrane region" description="Helical" evidence="1">
    <location>
        <begin position="1357"/>
        <end position="1378"/>
    </location>
</feature>
<dbReference type="InParanoid" id="A0A2P6N859"/>
<dbReference type="PANTHER" id="PTHR12741:SF48">
    <property type="entry name" value="1,3-BETA-GLUCAN SYNTHASE COMPONENT FKS1-RELATED"/>
    <property type="match status" value="1"/>
</dbReference>
<organism evidence="3 4">
    <name type="scientific">Planoprotostelium fungivorum</name>
    <dbReference type="NCBI Taxonomy" id="1890364"/>
    <lineage>
        <taxon>Eukaryota</taxon>
        <taxon>Amoebozoa</taxon>
        <taxon>Evosea</taxon>
        <taxon>Variosea</taxon>
        <taxon>Cavosteliida</taxon>
        <taxon>Cavosteliaceae</taxon>
        <taxon>Planoprotostelium</taxon>
    </lineage>
</organism>
<accession>A0A2P6N859</accession>
<dbReference type="GO" id="GO:0006075">
    <property type="term" value="P:(1-&gt;3)-beta-D-glucan biosynthetic process"/>
    <property type="evidence" value="ECO:0007669"/>
    <property type="project" value="InterPro"/>
</dbReference>
<dbReference type="EMBL" id="MDYQ01000160">
    <property type="protein sequence ID" value="PRP80132.1"/>
    <property type="molecule type" value="Genomic_DNA"/>
</dbReference>